<evidence type="ECO:0000259" key="1">
    <source>
        <dbReference type="PROSITE" id="PS50181"/>
    </source>
</evidence>
<name>A0A1Y2A0B4_9PLEO</name>
<dbReference type="EMBL" id="MCFA01000021">
    <property type="protein sequence ID" value="ORY15963.1"/>
    <property type="molecule type" value="Genomic_DNA"/>
</dbReference>
<dbReference type="AlphaFoldDB" id="A0A1Y2A0B4"/>
<feature type="domain" description="F-box" evidence="1">
    <location>
        <begin position="30"/>
        <end position="79"/>
    </location>
</feature>
<dbReference type="Pfam" id="PF00646">
    <property type="entry name" value="F-box"/>
    <property type="match status" value="1"/>
</dbReference>
<comment type="caution">
    <text evidence="2">The sequence shown here is derived from an EMBL/GenBank/DDBJ whole genome shotgun (WGS) entry which is preliminary data.</text>
</comment>
<protein>
    <recommendedName>
        <fullName evidence="1">F-box domain-containing protein</fullName>
    </recommendedName>
</protein>
<dbReference type="OrthoDB" id="5279008at2759"/>
<dbReference type="InterPro" id="IPR036047">
    <property type="entry name" value="F-box-like_dom_sf"/>
</dbReference>
<dbReference type="Proteomes" id="UP000193144">
    <property type="component" value="Unassembled WGS sequence"/>
</dbReference>
<sequence>MEKFKQRYCPRRKAKQHPPMRIVSDPDASNFRILSLPTELVTAVCQHLPHKDLLNVRIVCHLLTQKSSQAFAQRYFRTVYAFLHPQSLRDLDLIANHDTYARYVHRITISTDKIYNALRISAPDIIAFQFQREKDMKRYGIDVKVLKDVLPLFPNLKNIVVTSAPLSLEILDPAGPRFKTWAGKKVVEPYDWDAWISPAEKGRAWTTVIEVLGDAEVQTKLGKDVDLELRMRLQDVESRNVGLWDVDGRKWKHVVKQFLRHVQLEGDFGATAWGRKFLESILGVDDTETQTTTQPHRSTTSTTATLTNITDALSRLNLHDPPGRRHPLTISTPAPNEITLKTRTVFKEGLTTTLHIWAPCQRLILAYCRFHSNPFVRFLRSHMHTLHTIQMLDCTMWSTWEHLLKSIRNLPRLSSLYLKNLYGEIPDSQVGKTFRPDFFGRIEDRGDMGLDLRRSGAKDGRGWRHTVDVLRSETVGVEGCVRHMATTGRAGVVLKMDLRKAMAWHEGRLVGNEFLPCAVNGKYLWGS</sequence>
<dbReference type="InterPro" id="IPR001810">
    <property type="entry name" value="F-box_dom"/>
</dbReference>
<dbReference type="SUPFAM" id="SSF81383">
    <property type="entry name" value="F-box domain"/>
    <property type="match status" value="1"/>
</dbReference>
<dbReference type="CDD" id="cd09917">
    <property type="entry name" value="F-box_SF"/>
    <property type="match status" value="1"/>
</dbReference>
<proteinExistence type="predicted"/>
<dbReference type="PROSITE" id="PS50181">
    <property type="entry name" value="FBOX"/>
    <property type="match status" value="1"/>
</dbReference>
<gene>
    <name evidence="2" type="ORF">BCR34DRAFT_584674</name>
</gene>
<dbReference type="STRING" id="1231657.A0A1Y2A0B4"/>
<evidence type="ECO:0000313" key="2">
    <source>
        <dbReference type="EMBL" id="ORY15963.1"/>
    </source>
</evidence>
<evidence type="ECO:0000313" key="3">
    <source>
        <dbReference type="Proteomes" id="UP000193144"/>
    </source>
</evidence>
<keyword evidence="3" id="KW-1185">Reference proteome</keyword>
<accession>A0A1Y2A0B4</accession>
<organism evidence="2 3">
    <name type="scientific">Clohesyomyces aquaticus</name>
    <dbReference type="NCBI Taxonomy" id="1231657"/>
    <lineage>
        <taxon>Eukaryota</taxon>
        <taxon>Fungi</taxon>
        <taxon>Dikarya</taxon>
        <taxon>Ascomycota</taxon>
        <taxon>Pezizomycotina</taxon>
        <taxon>Dothideomycetes</taxon>
        <taxon>Pleosporomycetidae</taxon>
        <taxon>Pleosporales</taxon>
        <taxon>Lindgomycetaceae</taxon>
        <taxon>Clohesyomyces</taxon>
    </lineage>
</organism>
<reference evidence="2 3" key="1">
    <citation type="submission" date="2016-07" db="EMBL/GenBank/DDBJ databases">
        <title>Pervasive Adenine N6-methylation of Active Genes in Fungi.</title>
        <authorList>
            <consortium name="DOE Joint Genome Institute"/>
            <person name="Mondo S.J."/>
            <person name="Dannebaum R.O."/>
            <person name="Kuo R.C."/>
            <person name="Labutti K."/>
            <person name="Haridas S."/>
            <person name="Kuo A."/>
            <person name="Salamov A."/>
            <person name="Ahrendt S.R."/>
            <person name="Lipzen A."/>
            <person name="Sullivan W."/>
            <person name="Andreopoulos W.B."/>
            <person name="Clum A."/>
            <person name="Lindquist E."/>
            <person name="Daum C."/>
            <person name="Ramamoorthy G.K."/>
            <person name="Gryganskyi A."/>
            <person name="Culley D."/>
            <person name="Magnuson J.K."/>
            <person name="James T.Y."/>
            <person name="O'Malley M.A."/>
            <person name="Stajich J.E."/>
            <person name="Spatafora J.W."/>
            <person name="Visel A."/>
            <person name="Grigoriev I.V."/>
        </authorList>
    </citation>
    <scope>NUCLEOTIDE SEQUENCE [LARGE SCALE GENOMIC DNA]</scope>
    <source>
        <strain evidence="2 3">CBS 115471</strain>
    </source>
</reference>